<dbReference type="Proteomes" id="UP001165427">
    <property type="component" value="Unassembled WGS sequence"/>
</dbReference>
<keyword evidence="1 4" id="KW-0808">Transferase</keyword>
<sequence length="152" mass="16912">MTMTIRDARPDDIEPMVHLLQQLFAIETDFAIDPLRHRRGLALLLDGCGKHRCIKVAAAAGEVVAMGSAQTLISTAEGGLVVLVEDIVVDDAWRQQGIGRRIATALEAWALDRGATRLQLLADRTNFDALDFYHCIGWRPTRMICLRRHPTP</sequence>
<name>A0AA41R119_9BACT</name>
<evidence type="ECO:0000256" key="2">
    <source>
        <dbReference type="ARBA" id="ARBA00023315"/>
    </source>
</evidence>
<dbReference type="SUPFAM" id="SSF55729">
    <property type="entry name" value="Acyl-CoA N-acyltransferases (Nat)"/>
    <property type="match status" value="1"/>
</dbReference>
<organism evidence="4 5">
    <name type="scientific">Desulfatitalea alkaliphila</name>
    <dbReference type="NCBI Taxonomy" id="2929485"/>
    <lineage>
        <taxon>Bacteria</taxon>
        <taxon>Pseudomonadati</taxon>
        <taxon>Thermodesulfobacteriota</taxon>
        <taxon>Desulfobacteria</taxon>
        <taxon>Desulfobacterales</taxon>
        <taxon>Desulfosarcinaceae</taxon>
        <taxon>Desulfatitalea</taxon>
    </lineage>
</organism>
<feature type="domain" description="N-acetyltransferase" evidence="3">
    <location>
        <begin position="3"/>
        <end position="152"/>
    </location>
</feature>
<evidence type="ECO:0000256" key="1">
    <source>
        <dbReference type="ARBA" id="ARBA00022679"/>
    </source>
</evidence>
<dbReference type="Gene3D" id="3.40.630.30">
    <property type="match status" value="1"/>
</dbReference>
<dbReference type="InterPro" id="IPR050832">
    <property type="entry name" value="Bact_Acetyltransf"/>
</dbReference>
<dbReference type="PANTHER" id="PTHR43877">
    <property type="entry name" value="AMINOALKYLPHOSPHONATE N-ACETYLTRANSFERASE-RELATED-RELATED"/>
    <property type="match status" value="1"/>
</dbReference>
<reference evidence="4" key="1">
    <citation type="submission" date="2022-04" db="EMBL/GenBank/DDBJ databases">
        <title>Desulfatitalea alkaliphila sp. nov., a novel anaerobic sulfate-reducing bacterium isolated from terrestrial mud volcano, Taman Peninsula, Russia.</title>
        <authorList>
            <person name="Khomyakova M.A."/>
            <person name="Merkel A.Y."/>
            <person name="Slobodkin A.I."/>
        </authorList>
    </citation>
    <scope>NUCLEOTIDE SEQUENCE</scope>
    <source>
        <strain evidence="4">M08but</strain>
    </source>
</reference>
<proteinExistence type="predicted"/>
<evidence type="ECO:0000259" key="3">
    <source>
        <dbReference type="PROSITE" id="PS51186"/>
    </source>
</evidence>
<dbReference type="RefSeq" id="WP_246901925.1">
    <property type="nucleotide sequence ID" value="NZ_JALJRB010000001.1"/>
</dbReference>
<dbReference type="CDD" id="cd04301">
    <property type="entry name" value="NAT_SF"/>
    <property type="match status" value="1"/>
</dbReference>
<keyword evidence="5" id="KW-1185">Reference proteome</keyword>
<dbReference type="PROSITE" id="PS51186">
    <property type="entry name" value="GNAT"/>
    <property type="match status" value="1"/>
</dbReference>
<protein>
    <submittedName>
        <fullName evidence="4">GNAT family N-acetyltransferase</fullName>
        <ecNumber evidence="4">2.3.1.-</ecNumber>
    </submittedName>
</protein>
<dbReference type="PANTHER" id="PTHR43877:SF2">
    <property type="entry name" value="AMINOALKYLPHOSPHONATE N-ACETYLTRANSFERASE-RELATED"/>
    <property type="match status" value="1"/>
</dbReference>
<evidence type="ECO:0000313" key="5">
    <source>
        <dbReference type="Proteomes" id="UP001165427"/>
    </source>
</evidence>
<keyword evidence="2 4" id="KW-0012">Acyltransferase</keyword>
<gene>
    <name evidence="4" type="ORF">MRX98_00030</name>
</gene>
<dbReference type="GO" id="GO:0016747">
    <property type="term" value="F:acyltransferase activity, transferring groups other than amino-acyl groups"/>
    <property type="evidence" value="ECO:0007669"/>
    <property type="project" value="InterPro"/>
</dbReference>
<dbReference type="InterPro" id="IPR016181">
    <property type="entry name" value="Acyl_CoA_acyltransferase"/>
</dbReference>
<dbReference type="EC" id="2.3.1.-" evidence="4"/>
<dbReference type="EMBL" id="JALJRB010000001">
    <property type="protein sequence ID" value="MCJ8498941.1"/>
    <property type="molecule type" value="Genomic_DNA"/>
</dbReference>
<dbReference type="AlphaFoldDB" id="A0AA41R119"/>
<accession>A0AA41R119</accession>
<dbReference type="Pfam" id="PF00583">
    <property type="entry name" value="Acetyltransf_1"/>
    <property type="match status" value="1"/>
</dbReference>
<dbReference type="InterPro" id="IPR000182">
    <property type="entry name" value="GNAT_dom"/>
</dbReference>
<comment type="caution">
    <text evidence="4">The sequence shown here is derived from an EMBL/GenBank/DDBJ whole genome shotgun (WGS) entry which is preliminary data.</text>
</comment>
<evidence type="ECO:0000313" key="4">
    <source>
        <dbReference type="EMBL" id="MCJ8498941.1"/>
    </source>
</evidence>